<keyword evidence="3" id="KW-1185">Reference proteome</keyword>
<evidence type="ECO:0000313" key="2">
    <source>
        <dbReference type="EMBL" id="RRR96867.1"/>
    </source>
</evidence>
<proteinExistence type="predicted"/>
<organism evidence="2 3">
    <name type="scientific">Glycomyces terrestris</name>
    <dbReference type="NCBI Taxonomy" id="2493553"/>
    <lineage>
        <taxon>Bacteria</taxon>
        <taxon>Bacillati</taxon>
        <taxon>Actinomycetota</taxon>
        <taxon>Actinomycetes</taxon>
        <taxon>Glycomycetales</taxon>
        <taxon>Glycomycetaceae</taxon>
        <taxon>Glycomyces</taxon>
    </lineage>
</organism>
<name>A0A426UTB1_9ACTN</name>
<evidence type="ECO:0008006" key="4">
    <source>
        <dbReference type="Google" id="ProtNLM"/>
    </source>
</evidence>
<gene>
    <name evidence="2" type="ORF">EIW28_20740</name>
</gene>
<feature type="chain" id="PRO_5038818484" description="SH3 domain-containing protein" evidence="1">
    <location>
        <begin position="32"/>
        <end position="130"/>
    </location>
</feature>
<reference evidence="2 3" key="1">
    <citation type="submission" date="2018-12" db="EMBL/GenBank/DDBJ databases">
        <title>Glycomyces sp. YIM 121974 draft genome.</title>
        <authorList>
            <person name="Li Q."/>
        </authorList>
    </citation>
    <scope>NUCLEOTIDE SEQUENCE [LARGE SCALE GENOMIC DNA]</scope>
    <source>
        <strain evidence="2 3">YIM 121974</strain>
    </source>
</reference>
<dbReference type="OrthoDB" id="3697954at2"/>
<dbReference type="Proteomes" id="UP000277256">
    <property type="component" value="Unassembled WGS sequence"/>
</dbReference>
<evidence type="ECO:0000256" key="1">
    <source>
        <dbReference type="SAM" id="SignalP"/>
    </source>
</evidence>
<dbReference type="EMBL" id="RSEB01000006">
    <property type="protein sequence ID" value="RRR96867.1"/>
    <property type="molecule type" value="Genomic_DNA"/>
</dbReference>
<dbReference type="RefSeq" id="WP_125249621.1">
    <property type="nucleotide sequence ID" value="NZ_RSEB01000006.1"/>
</dbReference>
<protein>
    <recommendedName>
        <fullName evidence="4">SH3 domain-containing protein</fullName>
    </recommendedName>
</protein>
<sequence>MKPFARRLAGFAASAMLVVATVGFSSAQAGAQETAASDVGAQSSCNHAWSVKDGSIGWTLSNGVNIRTGPHNSSPACTIVGQAQIAHDLRYDCWDYGTGGTWSHIYDYNTGVSGWIKDSLLYDNGAAIRC</sequence>
<comment type="caution">
    <text evidence="2">The sequence shown here is derived from an EMBL/GenBank/DDBJ whole genome shotgun (WGS) entry which is preliminary data.</text>
</comment>
<accession>A0A426UTB1</accession>
<keyword evidence="1" id="KW-0732">Signal</keyword>
<dbReference type="AlphaFoldDB" id="A0A426UTB1"/>
<feature type="signal peptide" evidence="1">
    <location>
        <begin position="1"/>
        <end position="31"/>
    </location>
</feature>
<evidence type="ECO:0000313" key="3">
    <source>
        <dbReference type="Proteomes" id="UP000277256"/>
    </source>
</evidence>